<dbReference type="SUPFAM" id="SSF52317">
    <property type="entry name" value="Class I glutamine amidotransferase-like"/>
    <property type="match status" value="1"/>
</dbReference>
<reference evidence="1" key="1">
    <citation type="submission" date="2017-02" db="EMBL/GenBank/DDBJ databases">
        <title>Delving into the versatile metabolic prowess of the omnipresent phylum Bacteroidetes.</title>
        <authorList>
            <person name="Nobu M.K."/>
            <person name="Mei R."/>
            <person name="Narihiro T."/>
            <person name="Kuroda K."/>
            <person name="Liu W.-T."/>
        </authorList>
    </citation>
    <scope>NUCLEOTIDE SEQUENCE</scope>
    <source>
        <strain evidence="1">ADurb.Bin131</strain>
    </source>
</reference>
<accession>A0A1V6C5C7</accession>
<evidence type="ECO:0000313" key="1">
    <source>
        <dbReference type="EMBL" id="OQB72060.1"/>
    </source>
</evidence>
<name>A0A1V6C5C7_UNCT6</name>
<dbReference type="EMBL" id="MWDQ01000142">
    <property type="protein sequence ID" value="OQB72060.1"/>
    <property type="molecule type" value="Genomic_DNA"/>
</dbReference>
<sequence length="552" mass="63052">MKTIVICDSSDYVSYQRFENSILSALDFYQIWYQTIDISYTLLEPNDLSNTNLLIIAQEATGKKLTPDDWKIIFKQVSSGMGLLIFDGMVASYGSLISQFTNIDGFDIKKADTVLFEESWISGLSAEKTINTNIPVLVNIPLSPDKNWTVFLKDAHLNPVGIWKFFGKGRITIIGISQGIWNKNCLGHTKGFDGIFWRSIVWTAKKPFIFKGIPPFIACRVNDATGNGKSQQDPAEMFRYVSVLNEIGFIPHIGLCIYDIKENTIYKIRDYFYQSKAEFSAHSFNRDSSERDPSIYLGSDGREFQIDEIRNHFEEVNHTFGRYNIKHAQTINAHRSQIGLNSLYFLRENHCFFSMNLLKPGKIFSDVRGLTWEPKPYGIQNFCVDYLDDNQNIFNVVSHPGEITNKGADIDFLPISSGYSVDSIAKKGIFQVKRGLENLTSGCLMFHENRLANFSIGDFETIISIIANELRDIPHIFKSYDFIANYMKNRQESKIANIQYKNSHIFLVLTGKSKMGQFLFCFLENGGNITQSFLEIPQFEKSLELTYKIQQG</sequence>
<comment type="caution">
    <text evidence="1">The sequence shown here is derived from an EMBL/GenBank/DDBJ whole genome shotgun (WGS) entry which is preliminary data.</text>
</comment>
<organism evidence="1">
    <name type="scientific">candidate division TA06 bacterium ADurb.Bin131</name>
    <dbReference type="NCBI Taxonomy" id="1852827"/>
    <lineage>
        <taxon>Bacteria</taxon>
        <taxon>Bacteria division TA06</taxon>
    </lineage>
</organism>
<dbReference type="Proteomes" id="UP000485562">
    <property type="component" value="Unassembled WGS sequence"/>
</dbReference>
<proteinExistence type="predicted"/>
<protein>
    <submittedName>
        <fullName evidence="1">Uncharacterized protein</fullName>
    </submittedName>
</protein>
<gene>
    <name evidence="1" type="ORF">BWX89_01485</name>
</gene>
<dbReference type="AlphaFoldDB" id="A0A1V6C5C7"/>
<dbReference type="InterPro" id="IPR029062">
    <property type="entry name" value="Class_I_gatase-like"/>
</dbReference>